<evidence type="ECO:0000313" key="3">
    <source>
        <dbReference type="Proteomes" id="UP000815677"/>
    </source>
</evidence>
<evidence type="ECO:0000313" key="2">
    <source>
        <dbReference type="EMBL" id="GAT57323.1"/>
    </source>
</evidence>
<dbReference type="InterPro" id="IPR036047">
    <property type="entry name" value="F-box-like_dom_sf"/>
</dbReference>
<evidence type="ECO:0008006" key="4">
    <source>
        <dbReference type="Google" id="ProtNLM"/>
    </source>
</evidence>
<name>A0ABQ0M229_MYCCL</name>
<dbReference type="EMBL" id="DF849438">
    <property type="protein sequence ID" value="GAT57323.1"/>
    <property type="molecule type" value="Genomic_DNA"/>
</dbReference>
<gene>
    <name evidence="2" type="ORF">MCHLO_13872</name>
</gene>
<dbReference type="SUPFAM" id="SSF81383">
    <property type="entry name" value="F-box domain"/>
    <property type="match status" value="1"/>
</dbReference>
<evidence type="ECO:0000256" key="1">
    <source>
        <dbReference type="SAM" id="MobiDB-lite"/>
    </source>
</evidence>
<keyword evidence="3" id="KW-1185">Reference proteome</keyword>
<dbReference type="Proteomes" id="UP000815677">
    <property type="component" value="Unassembled WGS sequence"/>
</dbReference>
<protein>
    <recommendedName>
        <fullName evidence="4">F-box domain-containing protein</fullName>
    </recommendedName>
</protein>
<accession>A0ABQ0M229</accession>
<proteinExistence type="predicted"/>
<reference evidence="2" key="1">
    <citation type="submission" date="2014-09" db="EMBL/GenBank/DDBJ databases">
        <title>Genome sequence of the luminous mushroom Mycena chlorophos for searching fungal bioluminescence genes.</title>
        <authorList>
            <person name="Tanaka Y."/>
            <person name="Kasuga D."/>
            <person name="Oba Y."/>
            <person name="Hase S."/>
            <person name="Sato K."/>
            <person name="Oba Y."/>
            <person name="Sakakibara Y."/>
        </authorList>
    </citation>
    <scope>NUCLEOTIDE SEQUENCE</scope>
</reference>
<organism evidence="2 3">
    <name type="scientific">Mycena chlorophos</name>
    <name type="common">Agaric fungus</name>
    <name type="synonym">Agaricus chlorophos</name>
    <dbReference type="NCBI Taxonomy" id="658473"/>
    <lineage>
        <taxon>Eukaryota</taxon>
        <taxon>Fungi</taxon>
        <taxon>Dikarya</taxon>
        <taxon>Basidiomycota</taxon>
        <taxon>Agaricomycotina</taxon>
        <taxon>Agaricomycetes</taxon>
        <taxon>Agaricomycetidae</taxon>
        <taxon>Agaricales</taxon>
        <taxon>Marasmiineae</taxon>
        <taxon>Mycenaceae</taxon>
        <taxon>Mycena</taxon>
    </lineage>
</organism>
<feature type="region of interest" description="Disordered" evidence="1">
    <location>
        <begin position="596"/>
        <end position="621"/>
    </location>
</feature>
<sequence length="706" mass="78377">MLFDELVPEVLLLVCFELDLQSIYSLREVSRFFDRVTRTRVLWLTLLQNALNQGAFIPRYIENHSKLDSHTLESLVHRLTALVPKWSSPTTSTSSPTPLMHRYLPLSVTWTRLIAGNWLFVASSDDLQSQLSCYDLADLDSASGTTHAYLPGRVRTALTEIQANGIVLALGLTHEAHAVYVITLRKRDGRNVFCELARLEGSSHVLMLSGDFVGCAVRGGLNIPHLFNWRAGAVYELAPPPGGLDIPARRCVPHLMTLWNDQLVVVRAHCIEIYQIHHETRAAAFRKAIEVSVIWEINVGSPPDAPTGSLHFVALSPAGIELLSLRDLDAEEPQVDQTRLIQMPCGFSGNFTPTTSWQEPFEADHPLFCNLRVGASGRRMLWTSAVDASIRIDGHPLSLVQAPIAFGEPVDNQQMSTVFAEKDPALWGLACVDFDDALGLVVVGNIFGELAVFDYGSEPPMGKHRWTKDLADCPEPLPPPLPSKPIPLDLLPALERFMTDEEICKSRASKWGKCERLVPRPRREATPPPFHDYFPTKFLWEGIPCDEAWLLDRLYGFPGEVLVQTHCYEGDSGSERVVFCVGDRVLTRDNDVSEDPFSWPLVDEDVNASGDPDSGDEDSVPALQPPICATALTTQFAYTRFFAEEADFRVDFLSVAELGLGVETMPGPSTPLRNRWEELRARGGRPPGEGLPRTGMGICTLRGRED</sequence>